<evidence type="ECO:0000313" key="3">
    <source>
        <dbReference type="Proteomes" id="UP000652761"/>
    </source>
</evidence>
<evidence type="ECO:0000313" key="2">
    <source>
        <dbReference type="EMBL" id="MQL70914.1"/>
    </source>
</evidence>
<keyword evidence="3" id="KW-1185">Reference proteome</keyword>
<dbReference type="AlphaFoldDB" id="A0A843TN30"/>
<protein>
    <submittedName>
        <fullName evidence="2">Uncharacterized protein</fullName>
    </submittedName>
</protein>
<feature type="region of interest" description="Disordered" evidence="1">
    <location>
        <begin position="1"/>
        <end position="42"/>
    </location>
</feature>
<name>A0A843TN30_COLES</name>
<comment type="caution">
    <text evidence="2">The sequence shown here is derived from an EMBL/GenBank/DDBJ whole genome shotgun (WGS) entry which is preliminary data.</text>
</comment>
<dbReference type="EMBL" id="NMUH01000083">
    <property type="protein sequence ID" value="MQL70914.1"/>
    <property type="molecule type" value="Genomic_DNA"/>
</dbReference>
<sequence>MKNRPMASDRAQMSEVRYEEQTHELGSSPDSNSLVLPVQSRTRKRYGRTSGVWFSKSVKGLSLNFGGQHPSDMKNRPMDSDRAQMLAT</sequence>
<feature type="compositionally biased region" description="Polar residues" evidence="1">
    <location>
        <begin position="24"/>
        <end position="34"/>
    </location>
</feature>
<dbReference type="Proteomes" id="UP000652761">
    <property type="component" value="Unassembled WGS sequence"/>
</dbReference>
<feature type="region of interest" description="Disordered" evidence="1">
    <location>
        <begin position="65"/>
        <end position="88"/>
    </location>
</feature>
<evidence type="ECO:0000256" key="1">
    <source>
        <dbReference type="SAM" id="MobiDB-lite"/>
    </source>
</evidence>
<organism evidence="2 3">
    <name type="scientific">Colocasia esculenta</name>
    <name type="common">Wild taro</name>
    <name type="synonym">Arum esculentum</name>
    <dbReference type="NCBI Taxonomy" id="4460"/>
    <lineage>
        <taxon>Eukaryota</taxon>
        <taxon>Viridiplantae</taxon>
        <taxon>Streptophyta</taxon>
        <taxon>Embryophyta</taxon>
        <taxon>Tracheophyta</taxon>
        <taxon>Spermatophyta</taxon>
        <taxon>Magnoliopsida</taxon>
        <taxon>Liliopsida</taxon>
        <taxon>Araceae</taxon>
        <taxon>Aroideae</taxon>
        <taxon>Colocasieae</taxon>
        <taxon>Colocasia</taxon>
    </lineage>
</organism>
<gene>
    <name evidence="2" type="ORF">Taro_003276</name>
</gene>
<reference evidence="2" key="1">
    <citation type="submission" date="2017-07" db="EMBL/GenBank/DDBJ databases">
        <title>Taro Niue Genome Assembly and Annotation.</title>
        <authorList>
            <person name="Atibalentja N."/>
            <person name="Keating K."/>
            <person name="Fields C.J."/>
        </authorList>
    </citation>
    <scope>NUCLEOTIDE SEQUENCE</scope>
    <source>
        <strain evidence="2">Niue_2</strain>
        <tissue evidence="2">Leaf</tissue>
    </source>
</reference>
<proteinExistence type="predicted"/>
<accession>A0A843TN30</accession>
<feature type="compositionally biased region" description="Basic and acidic residues" evidence="1">
    <location>
        <begin position="71"/>
        <end position="82"/>
    </location>
</feature>